<dbReference type="InterPro" id="IPR001412">
    <property type="entry name" value="aa-tRNA-synth_I_CS"/>
</dbReference>
<feature type="domain" description="Glutamyl/glutaminyl-tRNA synthetase class Ib catalytic" evidence="9">
    <location>
        <begin position="214"/>
        <end position="330"/>
    </location>
</feature>
<name>A0A518RLL6_9SPHN</name>
<dbReference type="Gene3D" id="3.40.50.620">
    <property type="entry name" value="HUPs"/>
    <property type="match status" value="2"/>
</dbReference>
<dbReference type="Proteomes" id="UP000318055">
    <property type="component" value="Chromosome"/>
</dbReference>
<keyword evidence="6 7" id="KW-0030">Aminoacyl-tRNA synthetase</keyword>
<dbReference type="PANTHER" id="PTHR43311:SF1">
    <property type="entry name" value="GLUTAMYL-Q TRNA(ASP) SYNTHETASE"/>
    <property type="match status" value="1"/>
</dbReference>
<dbReference type="GO" id="GO:0005829">
    <property type="term" value="C:cytosol"/>
    <property type="evidence" value="ECO:0007669"/>
    <property type="project" value="TreeGrafter"/>
</dbReference>
<dbReference type="GO" id="GO:0006424">
    <property type="term" value="P:glutamyl-tRNA aminoacylation"/>
    <property type="evidence" value="ECO:0007669"/>
    <property type="project" value="TreeGrafter"/>
</dbReference>
<dbReference type="KEGG" id="ssua:FPZ54_16440"/>
<keyword evidence="11" id="KW-1185">Reference proteome</keyword>
<gene>
    <name evidence="10" type="ORF">FPZ54_16440</name>
</gene>
<keyword evidence="7" id="KW-0648">Protein biosynthesis</keyword>
<feature type="domain" description="Glutamyl/glutaminyl-tRNA synthetase class Ib catalytic" evidence="9">
    <location>
        <begin position="11"/>
        <end position="113"/>
    </location>
</feature>
<accession>A0A518RLL6</accession>
<keyword evidence="4" id="KW-0862">Zinc</keyword>
<dbReference type="InterPro" id="IPR014729">
    <property type="entry name" value="Rossmann-like_a/b/a_fold"/>
</dbReference>
<evidence type="ECO:0000313" key="10">
    <source>
        <dbReference type="EMBL" id="QDX28336.1"/>
    </source>
</evidence>
<dbReference type="InterPro" id="IPR020058">
    <property type="entry name" value="Glu/Gln-tRNA-synth_Ib_cat-dom"/>
</dbReference>
<evidence type="ECO:0000256" key="7">
    <source>
        <dbReference type="RuleBase" id="RU363037"/>
    </source>
</evidence>
<feature type="region of interest" description="Disordered" evidence="8">
    <location>
        <begin position="186"/>
        <end position="212"/>
    </location>
</feature>
<dbReference type="OrthoDB" id="9807503at2"/>
<sequence>MEIVPSDSQTIVTRFAPSPTGRLHLGHAFSAIAAHEFARARGGRFLLRIEDIDGTRSRAEHVATIMEDLRWLGLDWDGEVLFQSARLGAYQAALDDLRGRGLIYPCFCTRADIAASASAPHGPEGVVYPGTCRGLEAPDLAQPHCWRLDMGGALASIPPLSLLRGGGPPRSGGGGAAVADRREHLDKIPPSAGRPLHQPTAGPPPPASWGRNALTFTDSRHGTIVADPTAHGDVVLARKDAPASYHLAVTIDDAMQGVTDVVRGEDLLPATHVHRLLQALLDLPVPRYHHHRLLTGPDGARLAKRHGAPTLAALRESGADGRALADALRRGEVPVGFGAAKD</sequence>
<keyword evidence="3 7" id="KW-0547">Nucleotide-binding</keyword>
<reference evidence="10 11" key="1">
    <citation type="submission" date="2019-07" db="EMBL/GenBank/DDBJ databases">
        <title>Sphingomonas alkalisoli sp. nov., isolated from rhizosphere soil of Suaedae salsa.</title>
        <authorList>
            <person name="Zhang H."/>
            <person name="Xu L."/>
            <person name="Zhang J.-X."/>
            <person name="Sun J.-Q."/>
        </authorList>
    </citation>
    <scope>NUCLEOTIDE SEQUENCE [LARGE SCALE GENOMIC DNA]</scope>
    <source>
        <strain evidence="10 11">XS-10</strain>
    </source>
</reference>
<organism evidence="10 11">
    <name type="scientific">Sphingomonas suaedae</name>
    <dbReference type="NCBI Taxonomy" id="2599297"/>
    <lineage>
        <taxon>Bacteria</taxon>
        <taxon>Pseudomonadati</taxon>
        <taxon>Pseudomonadota</taxon>
        <taxon>Alphaproteobacteria</taxon>
        <taxon>Sphingomonadales</taxon>
        <taxon>Sphingomonadaceae</taxon>
        <taxon>Sphingomonas</taxon>
    </lineage>
</organism>
<evidence type="ECO:0000256" key="1">
    <source>
        <dbReference type="ARBA" id="ARBA00022598"/>
    </source>
</evidence>
<evidence type="ECO:0000256" key="3">
    <source>
        <dbReference type="ARBA" id="ARBA00022741"/>
    </source>
</evidence>
<protein>
    <submittedName>
        <fullName evidence="10">Glutamyl-Q tRNA(Asp) synthetase</fullName>
    </submittedName>
</protein>
<evidence type="ECO:0000256" key="5">
    <source>
        <dbReference type="ARBA" id="ARBA00022840"/>
    </source>
</evidence>
<dbReference type="AlphaFoldDB" id="A0A518RLL6"/>
<evidence type="ECO:0000256" key="8">
    <source>
        <dbReference type="SAM" id="MobiDB-lite"/>
    </source>
</evidence>
<dbReference type="InterPro" id="IPR049940">
    <property type="entry name" value="GluQ/Sye"/>
</dbReference>
<keyword evidence="2" id="KW-0479">Metal-binding</keyword>
<dbReference type="PRINTS" id="PR00987">
    <property type="entry name" value="TRNASYNTHGLU"/>
</dbReference>
<evidence type="ECO:0000259" key="9">
    <source>
        <dbReference type="Pfam" id="PF00749"/>
    </source>
</evidence>
<keyword evidence="5 7" id="KW-0067">ATP-binding</keyword>
<evidence type="ECO:0000256" key="4">
    <source>
        <dbReference type="ARBA" id="ARBA00022833"/>
    </source>
</evidence>
<evidence type="ECO:0000256" key="6">
    <source>
        <dbReference type="ARBA" id="ARBA00023146"/>
    </source>
</evidence>
<dbReference type="GO" id="GO:0004818">
    <property type="term" value="F:glutamate-tRNA ligase activity"/>
    <property type="evidence" value="ECO:0007669"/>
    <property type="project" value="TreeGrafter"/>
</dbReference>
<dbReference type="PANTHER" id="PTHR43311">
    <property type="entry name" value="GLUTAMATE--TRNA LIGASE"/>
    <property type="match status" value="1"/>
</dbReference>
<dbReference type="Pfam" id="PF00749">
    <property type="entry name" value="tRNA-synt_1c"/>
    <property type="match status" value="2"/>
</dbReference>
<keyword evidence="1 7" id="KW-0436">Ligase</keyword>
<dbReference type="PROSITE" id="PS00178">
    <property type="entry name" value="AA_TRNA_LIGASE_I"/>
    <property type="match status" value="1"/>
</dbReference>
<comment type="similarity">
    <text evidence="7">Belongs to the class-I aminoacyl-tRNA synthetase family.</text>
</comment>
<proteinExistence type="inferred from homology"/>
<dbReference type="EMBL" id="CP042239">
    <property type="protein sequence ID" value="QDX28336.1"/>
    <property type="molecule type" value="Genomic_DNA"/>
</dbReference>
<dbReference type="SUPFAM" id="SSF52374">
    <property type="entry name" value="Nucleotidylyl transferase"/>
    <property type="match status" value="1"/>
</dbReference>
<evidence type="ECO:0000313" key="11">
    <source>
        <dbReference type="Proteomes" id="UP000318055"/>
    </source>
</evidence>
<evidence type="ECO:0000256" key="2">
    <source>
        <dbReference type="ARBA" id="ARBA00022723"/>
    </source>
</evidence>
<dbReference type="InterPro" id="IPR000924">
    <property type="entry name" value="Glu/Gln-tRNA-synth"/>
</dbReference>
<dbReference type="GO" id="GO:0005524">
    <property type="term" value="F:ATP binding"/>
    <property type="evidence" value="ECO:0007669"/>
    <property type="project" value="UniProtKB-KW"/>
</dbReference>